<dbReference type="PANTHER" id="PTHR38474">
    <property type="entry name" value="SLR0299 PROTEIN"/>
    <property type="match status" value="1"/>
</dbReference>
<dbReference type="Proteomes" id="UP000256373">
    <property type="component" value="Unassembled WGS sequence"/>
</dbReference>
<gene>
    <name evidence="2" type="ORF">DSL64_04940</name>
</gene>
<accession>A0A3D8YHB5</accession>
<sequence length="208" mass="24069">MKLLDLDNWPRKEHFQFFSQFDEPFFGVCVDIDCTVAYRTAKEQNHSFFLHYLHKSLTAVNLTEPFRYRINTEKQIVVHDVVSASATIGRENGTFAFSYMPYHADFSIFKQACDEEIARIQVAPSIFPEHIADDVIHYSSLPWLKFTSMSHARNFSFPDSVPKISFGKMTKQGDKLTMPVSIHVHHALMDGIHVGEYVDTFQRLMNEV</sequence>
<dbReference type="SMART" id="SM01059">
    <property type="entry name" value="CAT"/>
    <property type="match status" value="1"/>
</dbReference>
<evidence type="ECO:0000313" key="2">
    <source>
        <dbReference type="EMBL" id="REA63776.1"/>
    </source>
</evidence>
<dbReference type="EMBL" id="QNUL01000002">
    <property type="protein sequence ID" value="REA63776.1"/>
    <property type="molecule type" value="Genomic_DNA"/>
</dbReference>
<organism evidence="2 3">
    <name type="scientific">Dyadobacter luteus</name>
    <dbReference type="NCBI Taxonomy" id="2259619"/>
    <lineage>
        <taxon>Bacteria</taxon>
        <taxon>Pseudomonadati</taxon>
        <taxon>Bacteroidota</taxon>
        <taxon>Cytophagia</taxon>
        <taxon>Cytophagales</taxon>
        <taxon>Spirosomataceae</taxon>
        <taxon>Dyadobacter</taxon>
    </lineage>
</organism>
<dbReference type="RefSeq" id="WP_115829527.1">
    <property type="nucleotide sequence ID" value="NZ_QNUL01000002.1"/>
</dbReference>
<comment type="caution">
    <text evidence="2">The sequence shown here is derived from an EMBL/GenBank/DDBJ whole genome shotgun (WGS) entry which is preliminary data.</text>
</comment>
<dbReference type="AlphaFoldDB" id="A0A3D8YHB5"/>
<dbReference type="Pfam" id="PF00302">
    <property type="entry name" value="CAT"/>
    <property type="match status" value="1"/>
</dbReference>
<feature type="active site" description="Proton acceptor" evidence="1">
    <location>
        <position position="186"/>
    </location>
</feature>
<evidence type="ECO:0000256" key="1">
    <source>
        <dbReference type="PIRSR" id="PIRSR000440-1"/>
    </source>
</evidence>
<keyword evidence="3" id="KW-1185">Reference proteome</keyword>
<dbReference type="SUPFAM" id="SSF52777">
    <property type="entry name" value="CoA-dependent acyltransferases"/>
    <property type="match status" value="1"/>
</dbReference>
<keyword evidence="2" id="KW-0808">Transferase</keyword>
<dbReference type="OrthoDB" id="9801766at2"/>
<dbReference type="PIRSF" id="PIRSF000440">
    <property type="entry name" value="CAT"/>
    <property type="match status" value="1"/>
</dbReference>
<dbReference type="PANTHER" id="PTHR38474:SF1">
    <property type="entry name" value="SLR0299 PROTEIN"/>
    <property type="match status" value="1"/>
</dbReference>
<protein>
    <submittedName>
        <fullName evidence="2">Chloramphenicol acetyltransferase</fullName>
    </submittedName>
</protein>
<dbReference type="Gene3D" id="3.30.559.10">
    <property type="entry name" value="Chloramphenicol acetyltransferase-like domain"/>
    <property type="match status" value="1"/>
</dbReference>
<proteinExistence type="predicted"/>
<dbReference type="GO" id="GO:0008811">
    <property type="term" value="F:chloramphenicol O-acetyltransferase activity"/>
    <property type="evidence" value="ECO:0007669"/>
    <property type="project" value="InterPro"/>
</dbReference>
<dbReference type="InterPro" id="IPR001707">
    <property type="entry name" value="Cmp_AcTrfase"/>
</dbReference>
<name>A0A3D8YHB5_9BACT</name>
<evidence type="ECO:0000313" key="3">
    <source>
        <dbReference type="Proteomes" id="UP000256373"/>
    </source>
</evidence>
<dbReference type="InterPro" id="IPR023213">
    <property type="entry name" value="CAT-like_dom_sf"/>
</dbReference>
<reference evidence="2 3" key="1">
    <citation type="submission" date="2018-07" db="EMBL/GenBank/DDBJ databases">
        <title>Dyadobacter roseus sp. nov., isolated from rose rhizosphere soil.</title>
        <authorList>
            <person name="Chen L."/>
        </authorList>
    </citation>
    <scope>NUCLEOTIDE SEQUENCE [LARGE SCALE GENOMIC DNA]</scope>
    <source>
        <strain evidence="2 3">RS19</strain>
    </source>
</reference>